<sequence length="147" mass="16570">METPSGRLRQVAALVYRHHDDRLEVLLITSRGTGRWILPKGWPQVGRTLPQAALREAYEEAGVRGSVSTRVIGSYAYEKTDLPPKTNRGFMVDVFPVHFSHQEKNFPERGERHGEWMTPEEAAERVDEVDLKGILRAFGASSKIAAE</sequence>
<accession>A0A368K574</accession>
<evidence type="ECO:0000256" key="3">
    <source>
        <dbReference type="ARBA" id="ARBA00022801"/>
    </source>
</evidence>
<organism evidence="6 7">
    <name type="scientific">Phyllobacterium salinisoli</name>
    <dbReference type="NCBI Taxonomy" id="1899321"/>
    <lineage>
        <taxon>Bacteria</taxon>
        <taxon>Pseudomonadati</taxon>
        <taxon>Pseudomonadota</taxon>
        <taxon>Alphaproteobacteria</taxon>
        <taxon>Hyphomicrobiales</taxon>
        <taxon>Phyllobacteriaceae</taxon>
        <taxon>Phyllobacterium</taxon>
    </lineage>
</organism>
<dbReference type="InterPro" id="IPR000086">
    <property type="entry name" value="NUDIX_hydrolase_dom"/>
</dbReference>
<dbReference type="OrthoDB" id="7066910at2"/>
<evidence type="ECO:0000313" key="6">
    <source>
        <dbReference type="EMBL" id="RCS24529.1"/>
    </source>
</evidence>
<protein>
    <submittedName>
        <fullName evidence="6">NUDIX domain-containing protein</fullName>
    </submittedName>
</protein>
<comment type="caution">
    <text evidence="6">The sequence shown here is derived from an EMBL/GenBank/DDBJ whole genome shotgun (WGS) entry which is preliminary data.</text>
</comment>
<name>A0A368K574_9HYPH</name>
<gene>
    <name evidence="6" type="ORF">DUT91_07505</name>
</gene>
<keyword evidence="2" id="KW-0479">Metal-binding</keyword>
<proteinExistence type="predicted"/>
<dbReference type="Gene3D" id="3.90.79.10">
    <property type="entry name" value="Nucleoside Triphosphate Pyrophosphohydrolase"/>
    <property type="match status" value="1"/>
</dbReference>
<dbReference type="EMBL" id="QOZG01000003">
    <property type="protein sequence ID" value="RCS24529.1"/>
    <property type="molecule type" value="Genomic_DNA"/>
</dbReference>
<keyword evidence="3" id="KW-0378">Hydrolase</keyword>
<dbReference type="Proteomes" id="UP000253420">
    <property type="component" value="Unassembled WGS sequence"/>
</dbReference>
<dbReference type="PROSITE" id="PS51462">
    <property type="entry name" value="NUDIX"/>
    <property type="match status" value="1"/>
</dbReference>
<dbReference type="SUPFAM" id="SSF55811">
    <property type="entry name" value="Nudix"/>
    <property type="match status" value="1"/>
</dbReference>
<dbReference type="Pfam" id="PF00293">
    <property type="entry name" value="NUDIX"/>
    <property type="match status" value="1"/>
</dbReference>
<dbReference type="CDD" id="cd04666">
    <property type="entry name" value="NUDIX_DIPP2_like_Nudt4"/>
    <property type="match status" value="1"/>
</dbReference>
<dbReference type="GO" id="GO:0005737">
    <property type="term" value="C:cytoplasm"/>
    <property type="evidence" value="ECO:0007669"/>
    <property type="project" value="TreeGrafter"/>
</dbReference>
<dbReference type="GO" id="GO:0046872">
    <property type="term" value="F:metal ion binding"/>
    <property type="evidence" value="ECO:0007669"/>
    <property type="project" value="UniProtKB-KW"/>
</dbReference>
<evidence type="ECO:0000259" key="5">
    <source>
        <dbReference type="PROSITE" id="PS51462"/>
    </source>
</evidence>
<keyword evidence="7" id="KW-1185">Reference proteome</keyword>
<feature type="domain" description="Nudix hydrolase" evidence="5">
    <location>
        <begin position="6"/>
        <end position="139"/>
    </location>
</feature>
<dbReference type="GO" id="GO:0016462">
    <property type="term" value="F:pyrophosphatase activity"/>
    <property type="evidence" value="ECO:0007669"/>
    <property type="project" value="InterPro"/>
</dbReference>
<dbReference type="PANTHER" id="PTHR12629">
    <property type="entry name" value="DIPHOSPHOINOSITOL POLYPHOSPHATE PHOSPHOHYDROLASE"/>
    <property type="match status" value="1"/>
</dbReference>
<keyword evidence="4" id="KW-0460">Magnesium</keyword>
<reference evidence="6 7" key="1">
    <citation type="submission" date="2018-07" db="EMBL/GenBank/DDBJ databases">
        <title>The draft genome of Phyllobacterium salinisoli.</title>
        <authorList>
            <person name="Liu L."/>
            <person name="Li L."/>
            <person name="Zhang X."/>
            <person name="Liang L."/>
        </authorList>
    </citation>
    <scope>NUCLEOTIDE SEQUENCE [LARGE SCALE GENOMIC DNA]</scope>
    <source>
        <strain evidence="6 7">LLAN61</strain>
    </source>
</reference>
<dbReference type="AlphaFoldDB" id="A0A368K574"/>
<evidence type="ECO:0000313" key="7">
    <source>
        <dbReference type="Proteomes" id="UP000253420"/>
    </source>
</evidence>
<dbReference type="InterPro" id="IPR047198">
    <property type="entry name" value="DDP-like_NUDIX"/>
</dbReference>
<comment type="cofactor">
    <cofactor evidence="1">
        <name>Mg(2+)</name>
        <dbReference type="ChEBI" id="CHEBI:18420"/>
    </cofactor>
</comment>
<evidence type="ECO:0000256" key="2">
    <source>
        <dbReference type="ARBA" id="ARBA00022723"/>
    </source>
</evidence>
<evidence type="ECO:0000256" key="4">
    <source>
        <dbReference type="ARBA" id="ARBA00022842"/>
    </source>
</evidence>
<dbReference type="PANTHER" id="PTHR12629:SF0">
    <property type="entry name" value="DIPHOSPHOINOSITOL-POLYPHOSPHATE DIPHOSPHATASE"/>
    <property type="match status" value="1"/>
</dbReference>
<dbReference type="InterPro" id="IPR015797">
    <property type="entry name" value="NUDIX_hydrolase-like_dom_sf"/>
</dbReference>
<evidence type="ECO:0000256" key="1">
    <source>
        <dbReference type="ARBA" id="ARBA00001946"/>
    </source>
</evidence>